<gene>
    <name evidence="2" type="ORF">D9758_018046</name>
</gene>
<name>A0A8H5B6K8_9AGAR</name>
<evidence type="ECO:0000256" key="1">
    <source>
        <dbReference type="SAM" id="MobiDB-lite"/>
    </source>
</evidence>
<accession>A0A8H5B6K8</accession>
<dbReference type="AlphaFoldDB" id="A0A8H5B6K8"/>
<evidence type="ECO:0000313" key="2">
    <source>
        <dbReference type="EMBL" id="KAF5317469.1"/>
    </source>
</evidence>
<dbReference type="EMBL" id="JAACJM010000479">
    <property type="protein sequence ID" value="KAF5317469.1"/>
    <property type="molecule type" value="Genomic_DNA"/>
</dbReference>
<sequence length="336" mass="38195">MPPEAATQEPSVKTSSANSDERLSASIPTGTSLAHKLPPLLLKALKLAEDIQKRALVGRNRECFANLARTIDIVVSFAHDEVLKVLKSRQELEKVFEMHFEGLMQLTEAVATLMEVHQVRGSISATLWDRTDMNKAEKYEGWLKTWRTEFNADIIRLRMEIFKKLTHELIASKPEERTSDNAGNTAQYSPQLPENRGMTHTFEDANITGTTFNATAGGYNHEETTENNHTVNISEKVVYVHNYYARKPDDWAAYFEPQYLDICTDLRMDIRDPFRHLTPDSKDSSATSAIGTWFQHFLENYLAWSESAFARLYLPLADCAVQLIWFPAFATSSLEL</sequence>
<comment type="caution">
    <text evidence="2">The sequence shown here is derived from an EMBL/GenBank/DDBJ whole genome shotgun (WGS) entry which is preliminary data.</text>
</comment>
<protein>
    <submittedName>
        <fullName evidence="2">Uncharacterized protein</fullName>
    </submittedName>
</protein>
<feature type="compositionally biased region" description="Polar residues" evidence="1">
    <location>
        <begin position="180"/>
        <end position="192"/>
    </location>
</feature>
<organism evidence="2 3">
    <name type="scientific">Tetrapyrgos nigripes</name>
    <dbReference type="NCBI Taxonomy" id="182062"/>
    <lineage>
        <taxon>Eukaryota</taxon>
        <taxon>Fungi</taxon>
        <taxon>Dikarya</taxon>
        <taxon>Basidiomycota</taxon>
        <taxon>Agaricomycotina</taxon>
        <taxon>Agaricomycetes</taxon>
        <taxon>Agaricomycetidae</taxon>
        <taxon>Agaricales</taxon>
        <taxon>Marasmiineae</taxon>
        <taxon>Marasmiaceae</taxon>
        <taxon>Tetrapyrgos</taxon>
    </lineage>
</organism>
<feature type="region of interest" description="Disordered" evidence="1">
    <location>
        <begin position="173"/>
        <end position="196"/>
    </location>
</feature>
<reference evidence="2 3" key="1">
    <citation type="journal article" date="2020" name="ISME J.">
        <title>Uncovering the hidden diversity of litter-decomposition mechanisms in mushroom-forming fungi.</title>
        <authorList>
            <person name="Floudas D."/>
            <person name="Bentzer J."/>
            <person name="Ahren D."/>
            <person name="Johansson T."/>
            <person name="Persson P."/>
            <person name="Tunlid A."/>
        </authorList>
    </citation>
    <scope>NUCLEOTIDE SEQUENCE [LARGE SCALE GENOMIC DNA]</scope>
    <source>
        <strain evidence="2 3">CBS 291.85</strain>
    </source>
</reference>
<keyword evidence="3" id="KW-1185">Reference proteome</keyword>
<dbReference type="Proteomes" id="UP000559256">
    <property type="component" value="Unassembled WGS sequence"/>
</dbReference>
<evidence type="ECO:0000313" key="3">
    <source>
        <dbReference type="Proteomes" id="UP000559256"/>
    </source>
</evidence>
<feature type="region of interest" description="Disordered" evidence="1">
    <location>
        <begin position="1"/>
        <end position="24"/>
    </location>
</feature>
<feature type="compositionally biased region" description="Polar residues" evidence="1">
    <location>
        <begin position="8"/>
        <end position="18"/>
    </location>
</feature>
<proteinExistence type="predicted"/>